<evidence type="ECO:0000256" key="1">
    <source>
        <dbReference type="SAM" id="MobiDB-lite"/>
    </source>
</evidence>
<evidence type="ECO:0000313" key="2">
    <source>
        <dbReference type="EMBL" id="MBW5480573.1"/>
    </source>
</evidence>
<feature type="compositionally biased region" description="Basic and acidic residues" evidence="1">
    <location>
        <begin position="67"/>
        <end position="76"/>
    </location>
</feature>
<dbReference type="EMBL" id="WTFF01000004">
    <property type="protein sequence ID" value="MBW5480573.1"/>
    <property type="molecule type" value="Genomic_DNA"/>
</dbReference>
<dbReference type="Proteomes" id="UP000812013">
    <property type="component" value="Unassembled WGS sequence"/>
</dbReference>
<dbReference type="RefSeq" id="WP_219664340.1">
    <property type="nucleotide sequence ID" value="NZ_WTFF01000004.1"/>
</dbReference>
<accession>A0ABS6YZX5</accession>
<organism evidence="2 3">
    <name type="scientific">Streptomyces bambusae</name>
    <dbReference type="NCBI Taxonomy" id="1550616"/>
    <lineage>
        <taxon>Bacteria</taxon>
        <taxon>Bacillati</taxon>
        <taxon>Actinomycetota</taxon>
        <taxon>Actinomycetes</taxon>
        <taxon>Kitasatosporales</taxon>
        <taxon>Streptomycetaceae</taxon>
        <taxon>Streptomyces</taxon>
    </lineage>
</organism>
<proteinExistence type="predicted"/>
<protein>
    <recommendedName>
        <fullName evidence="4">Secreted protein</fullName>
    </recommendedName>
</protein>
<sequence length="151" mass="15348">MITASPWTGMPRTRAGAGPLRLLWLAALLFGFLYTHAAGADSASAHAVGAVVTAPRPTGESAATGHAYDRHDHHDQLPTGHGDGGGHSHPAETCDAGHPQQDIGLTPPGPGLHSVLPDAAESATALRADRDGDGRALPPLRGSVGSVVQQV</sequence>
<gene>
    <name evidence="2" type="ORF">GPJ59_01305</name>
</gene>
<feature type="region of interest" description="Disordered" evidence="1">
    <location>
        <begin position="57"/>
        <end position="116"/>
    </location>
</feature>
<name>A0ABS6YZX5_9ACTN</name>
<keyword evidence="3" id="KW-1185">Reference proteome</keyword>
<reference evidence="2 3" key="1">
    <citation type="submission" date="2019-12" db="EMBL/GenBank/DDBJ databases">
        <title>Genome sequence of Streptomyces bambusae.</title>
        <authorList>
            <person name="Bansal K."/>
            <person name="Choksket S."/>
            <person name="Korpole S."/>
            <person name="Patil P.B."/>
        </authorList>
    </citation>
    <scope>NUCLEOTIDE SEQUENCE [LARGE SCALE GENOMIC DNA]</scope>
    <source>
        <strain evidence="2 3">SK60</strain>
    </source>
</reference>
<evidence type="ECO:0000313" key="3">
    <source>
        <dbReference type="Proteomes" id="UP000812013"/>
    </source>
</evidence>
<feature type="region of interest" description="Disordered" evidence="1">
    <location>
        <begin position="130"/>
        <end position="151"/>
    </location>
</feature>
<comment type="caution">
    <text evidence="2">The sequence shown here is derived from an EMBL/GenBank/DDBJ whole genome shotgun (WGS) entry which is preliminary data.</text>
</comment>
<evidence type="ECO:0008006" key="4">
    <source>
        <dbReference type="Google" id="ProtNLM"/>
    </source>
</evidence>